<feature type="domain" description="Outer membrane protein beta-barrel" evidence="3">
    <location>
        <begin position="8"/>
        <end position="230"/>
    </location>
</feature>
<evidence type="ECO:0000313" key="4">
    <source>
        <dbReference type="EMBL" id="TKC10015.1"/>
    </source>
</evidence>
<dbReference type="SUPFAM" id="SSF103515">
    <property type="entry name" value="Autotransporter"/>
    <property type="match status" value="1"/>
</dbReference>
<keyword evidence="5" id="KW-1185">Reference proteome</keyword>
<dbReference type="Pfam" id="PF13505">
    <property type="entry name" value="OMP_b-brl"/>
    <property type="match status" value="1"/>
</dbReference>
<name>A0A4U1CSK6_9SPHI</name>
<proteinExistence type="predicted"/>
<dbReference type="Gene3D" id="2.40.160.20">
    <property type="match status" value="1"/>
</dbReference>
<dbReference type="AlphaFoldDB" id="A0A4U1CSK6"/>
<feature type="chain" id="PRO_5020624943" description="Outer membrane protein beta-barrel domain-containing protein" evidence="2">
    <location>
        <begin position="20"/>
        <end position="235"/>
    </location>
</feature>
<dbReference type="InterPro" id="IPR036709">
    <property type="entry name" value="Autotransporte_beta_dom_sf"/>
</dbReference>
<evidence type="ECO:0000256" key="1">
    <source>
        <dbReference type="ARBA" id="ARBA00022729"/>
    </source>
</evidence>
<evidence type="ECO:0000256" key="2">
    <source>
        <dbReference type="SAM" id="SignalP"/>
    </source>
</evidence>
<evidence type="ECO:0000313" key="5">
    <source>
        <dbReference type="Proteomes" id="UP000309488"/>
    </source>
</evidence>
<dbReference type="OrthoDB" id="764974at2"/>
<dbReference type="EMBL" id="SWBR01000002">
    <property type="protein sequence ID" value="TKC10015.1"/>
    <property type="molecule type" value="Genomic_DNA"/>
</dbReference>
<dbReference type="Proteomes" id="UP000309488">
    <property type="component" value="Unassembled WGS sequence"/>
</dbReference>
<organism evidence="4 5">
    <name type="scientific">Pedobacter polaris</name>
    <dbReference type="NCBI Taxonomy" id="2571273"/>
    <lineage>
        <taxon>Bacteria</taxon>
        <taxon>Pseudomonadati</taxon>
        <taxon>Bacteroidota</taxon>
        <taxon>Sphingobacteriia</taxon>
        <taxon>Sphingobacteriales</taxon>
        <taxon>Sphingobacteriaceae</taxon>
        <taxon>Pedobacter</taxon>
    </lineage>
</organism>
<dbReference type="InterPro" id="IPR027385">
    <property type="entry name" value="Beta-barrel_OMP"/>
</dbReference>
<gene>
    <name evidence="4" type="ORF">FA048_07345</name>
</gene>
<reference evidence="4 5" key="1">
    <citation type="submission" date="2019-04" db="EMBL/GenBank/DDBJ databases">
        <title>Pedobacter sp. RP-3-22 sp. nov., isolated from Arctic soil.</title>
        <authorList>
            <person name="Dahal R.H."/>
            <person name="Kim D.-U."/>
        </authorList>
    </citation>
    <scope>NUCLEOTIDE SEQUENCE [LARGE SCALE GENOMIC DNA]</scope>
    <source>
        <strain evidence="4 5">RP-3-22</strain>
    </source>
</reference>
<sequence length="235" mass="25305">MKKLLLSVLLLSSSITTFAQNNFKKSSAFIELGPSIPTGDFASKVASDEKAGLATTGFYFDLGYQYQFSKNVGAIAMFNWRINGIDKQALNYSLPTGSGGSMSVTTTTWRMASILGGLNQSFPLIKNEKLSIEFRELAGVQFSSSPEINVSYNIPGVGSSSGKQESSNATSFSYLLGLGFKYKLSNSLGLRLNADYHSSNPKFTVITYPADAPVEHKSEQKISTINVGVGLVIGF</sequence>
<keyword evidence="1 2" id="KW-0732">Signal</keyword>
<feature type="signal peptide" evidence="2">
    <location>
        <begin position="1"/>
        <end position="19"/>
    </location>
</feature>
<dbReference type="RefSeq" id="WP_136839591.1">
    <property type="nucleotide sequence ID" value="NZ_SWBR01000002.1"/>
</dbReference>
<protein>
    <recommendedName>
        <fullName evidence="3">Outer membrane protein beta-barrel domain-containing protein</fullName>
    </recommendedName>
</protein>
<comment type="caution">
    <text evidence="4">The sequence shown here is derived from an EMBL/GenBank/DDBJ whole genome shotgun (WGS) entry which is preliminary data.</text>
</comment>
<evidence type="ECO:0000259" key="3">
    <source>
        <dbReference type="Pfam" id="PF13505"/>
    </source>
</evidence>
<accession>A0A4U1CSK6</accession>